<dbReference type="EMBL" id="CP026652">
    <property type="protein sequence ID" value="AVH58660.1"/>
    <property type="molecule type" value="Genomic_DNA"/>
</dbReference>
<name>A0ABM6SVB1_9ACTN</name>
<reference evidence="1 2" key="1">
    <citation type="submission" date="2018-02" db="EMBL/GenBank/DDBJ databases">
        <title>Complete genome sequence of Streptomyces dengpaensis, the producer of angucyclines.</title>
        <authorList>
            <person name="Yumei L."/>
        </authorList>
    </citation>
    <scope>NUCLEOTIDE SEQUENCE [LARGE SCALE GENOMIC DNA]</scope>
    <source>
        <strain evidence="1 2">XZHG99</strain>
    </source>
</reference>
<keyword evidence="2" id="KW-1185">Reference proteome</keyword>
<dbReference type="RefSeq" id="WP_099499370.1">
    <property type="nucleotide sequence ID" value="NZ_CP026652.1"/>
</dbReference>
<sequence length="136" mass="16117">MYLVYRPDGQEEPTRYKYQPQRLMSAEREMLERRTDRNFSDFHKDVMQGNSLCRRALLYMYTKRDHAKVKWEDVDFAWDELTIEYSKSEWIEMRDAASESLRGDQLAMALEQIDKEIEAAYDDSEETGKASSPLAV</sequence>
<dbReference type="Proteomes" id="UP000238413">
    <property type="component" value="Chromosome"/>
</dbReference>
<evidence type="ECO:0000313" key="2">
    <source>
        <dbReference type="Proteomes" id="UP000238413"/>
    </source>
</evidence>
<gene>
    <name evidence="1" type="ORF">C4B68_26090</name>
</gene>
<organism evidence="1 2">
    <name type="scientific">Streptomyces dengpaensis</name>
    <dbReference type="NCBI Taxonomy" id="2049881"/>
    <lineage>
        <taxon>Bacteria</taxon>
        <taxon>Bacillati</taxon>
        <taxon>Actinomycetota</taxon>
        <taxon>Actinomycetes</taxon>
        <taxon>Kitasatosporales</taxon>
        <taxon>Streptomycetaceae</taxon>
        <taxon>Streptomyces</taxon>
    </lineage>
</organism>
<proteinExistence type="predicted"/>
<accession>A0ABM6SVB1</accession>
<evidence type="ECO:0000313" key="1">
    <source>
        <dbReference type="EMBL" id="AVH58660.1"/>
    </source>
</evidence>
<protein>
    <submittedName>
        <fullName evidence="1">Uncharacterized protein</fullName>
    </submittedName>
</protein>